<accession>A0ACB9Z2B9</accession>
<dbReference type="Proteomes" id="UP001497700">
    <property type="component" value="Unassembled WGS sequence"/>
</dbReference>
<name>A0ACB9Z2B9_9PEZI</name>
<reference evidence="1 2" key="1">
    <citation type="journal article" date="2022" name="New Phytol.">
        <title>Ecological generalism drives hyperdiversity of secondary metabolite gene clusters in xylarialean endophytes.</title>
        <authorList>
            <person name="Franco M.E.E."/>
            <person name="Wisecaver J.H."/>
            <person name="Arnold A.E."/>
            <person name="Ju Y.M."/>
            <person name="Slot J.C."/>
            <person name="Ahrendt S."/>
            <person name="Moore L.P."/>
            <person name="Eastman K.E."/>
            <person name="Scott K."/>
            <person name="Konkel Z."/>
            <person name="Mondo S.J."/>
            <person name="Kuo A."/>
            <person name="Hayes R.D."/>
            <person name="Haridas S."/>
            <person name="Andreopoulos B."/>
            <person name="Riley R."/>
            <person name="LaButti K."/>
            <person name="Pangilinan J."/>
            <person name="Lipzen A."/>
            <person name="Amirebrahimi M."/>
            <person name="Yan J."/>
            <person name="Adam C."/>
            <person name="Keymanesh K."/>
            <person name="Ng V."/>
            <person name="Louie K."/>
            <person name="Northen T."/>
            <person name="Drula E."/>
            <person name="Henrissat B."/>
            <person name="Hsieh H.M."/>
            <person name="Youens-Clark K."/>
            <person name="Lutzoni F."/>
            <person name="Miadlikowska J."/>
            <person name="Eastwood D.C."/>
            <person name="Hamelin R.C."/>
            <person name="Grigoriev I.V."/>
            <person name="U'Ren J.M."/>
        </authorList>
    </citation>
    <scope>NUCLEOTIDE SEQUENCE [LARGE SCALE GENOMIC DNA]</scope>
    <source>
        <strain evidence="1 2">CBS 119005</strain>
    </source>
</reference>
<comment type="caution">
    <text evidence="1">The sequence shown here is derived from an EMBL/GenBank/DDBJ whole genome shotgun (WGS) entry which is preliminary data.</text>
</comment>
<protein>
    <submittedName>
        <fullName evidence="1">Uncharacterized protein</fullName>
    </submittedName>
</protein>
<dbReference type="EMBL" id="MU393466">
    <property type="protein sequence ID" value="KAI4865855.1"/>
    <property type="molecule type" value="Genomic_DNA"/>
</dbReference>
<keyword evidence="2" id="KW-1185">Reference proteome</keyword>
<sequence>MASHDVRDVLNLPLENAARPAKKLKNNFPRPSLKGLAREVQNLGGDNPIAIVPELSTFKKRRFGSRKPAARWELRPFRNSARDDQSMHLRHWRKQTEDQVRAQESQNGENGADQESKSEQLDDSTFAKFNVQVDVPQYSDDQYHSNLTSKDWTKDETDYLFSLVRDFDLRWPLIWDRYEYQPKLPDKVTNGEGADRTDPNTAVVPAPKVRTLEDLKSRYYEVAAKMMVVQKPVQYMTQPEFALHEVMANFNPIAETQRKKFAADAMSRSRDEAQEEELLVIEVRRILARQERLNQERRELYNRLDYPQTEQDINAFKSSAGLQTLLQNLMNIDKTKKRKSLMEANGVNTPASAHPSGHPNSTPISETRRESIAASTSGHRDSIGGSERPERPAKKGVQPERKKLSEQEEQIYGVSHHDRLPSGPTFRYERINKILTTKSNAQHQRITNTLTELDIPSRLNMPTRAVVEEMEKLLSSIGILLDMRKMNDKIDAEIRLEKAKKAEREKMMGPAKTEPEVKAAESGFAKVNGDAKKGEGAANATHGTFNGGSANAAAAETLNGDVPATNGMANHEVHGNGTALTGNGVTSESTGDKGTRPGSSNYGRKRSASVLSATSDKSSKRQKK</sequence>
<evidence type="ECO:0000313" key="1">
    <source>
        <dbReference type="EMBL" id="KAI4865855.1"/>
    </source>
</evidence>
<gene>
    <name evidence="1" type="ORF">F4820DRAFT_418819</name>
</gene>
<evidence type="ECO:0000313" key="2">
    <source>
        <dbReference type="Proteomes" id="UP001497700"/>
    </source>
</evidence>
<proteinExistence type="predicted"/>
<organism evidence="1 2">
    <name type="scientific">Hypoxylon rubiginosum</name>
    <dbReference type="NCBI Taxonomy" id="110542"/>
    <lineage>
        <taxon>Eukaryota</taxon>
        <taxon>Fungi</taxon>
        <taxon>Dikarya</taxon>
        <taxon>Ascomycota</taxon>
        <taxon>Pezizomycotina</taxon>
        <taxon>Sordariomycetes</taxon>
        <taxon>Xylariomycetidae</taxon>
        <taxon>Xylariales</taxon>
        <taxon>Hypoxylaceae</taxon>
        <taxon>Hypoxylon</taxon>
    </lineage>
</organism>